<proteinExistence type="predicted"/>
<evidence type="ECO:0000313" key="2">
    <source>
        <dbReference type="Proteomes" id="UP000242444"/>
    </source>
</evidence>
<dbReference type="InParanoid" id="A0A263CUU3"/>
<gene>
    <name evidence="1" type="ORF">CFN78_28115</name>
</gene>
<sequence length="102" mass="11234">MVIDPRRWPVAPEQAGGGLSIIAHRPPVPAGVGRNVLAQDRHARAEIDLAHCTSCRATLVHQIRTDPAYRRLGYARALLTVARIRGRDHTWSTMATAHTTQP</sequence>
<dbReference type="SUPFAM" id="SSF55729">
    <property type="entry name" value="Acyl-CoA N-acyltransferases (Nat)"/>
    <property type="match status" value="1"/>
</dbReference>
<protein>
    <recommendedName>
        <fullName evidence="3">N-acetyltransferase domain-containing protein</fullName>
    </recommendedName>
</protein>
<evidence type="ECO:0008006" key="3">
    <source>
        <dbReference type="Google" id="ProtNLM"/>
    </source>
</evidence>
<dbReference type="EMBL" id="NKYE01000032">
    <property type="protein sequence ID" value="OZM69892.1"/>
    <property type="molecule type" value="Genomic_DNA"/>
</dbReference>
<name>A0A263CUU3_9PSEU</name>
<dbReference type="InterPro" id="IPR016181">
    <property type="entry name" value="Acyl_CoA_acyltransferase"/>
</dbReference>
<dbReference type="Proteomes" id="UP000242444">
    <property type="component" value="Unassembled WGS sequence"/>
</dbReference>
<organism evidence="1 2">
    <name type="scientific">Amycolatopsis antarctica</name>
    <dbReference type="NCBI Taxonomy" id="1854586"/>
    <lineage>
        <taxon>Bacteria</taxon>
        <taxon>Bacillati</taxon>
        <taxon>Actinomycetota</taxon>
        <taxon>Actinomycetes</taxon>
        <taxon>Pseudonocardiales</taxon>
        <taxon>Pseudonocardiaceae</taxon>
        <taxon>Amycolatopsis</taxon>
    </lineage>
</organism>
<comment type="caution">
    <text evidence="1">The sequence shown here is derived from an EMBL/GenBank/DDBJ whole genome shotgun (WGS) entry which is preliminary data.</text>
</comment>
<dbReference type="AlphaFoldDB" id="A0A263CUU3"/>
<keyword evidence="2" id="KW-1185">Reference proteome</keyword>
<evidence type="ECO:0000313" key="1">
    <source>
        <dbReference type="EMBL" id="OZM69892.1"/>
    </source>
</evidence>
<reference evidence="1 2" key="1">
    <citation type="submission" date="2017-07" db="EMBL/GenBank/DDBJ databases">
        <title>Amycolatopsis antarcticus sp. nov., isolated from the surface of an Antarcticus brown macroalga.</title>
        <authorList>
            <person name="Wang J."/>
            <person name="Leiva S."/>
            <person name="Huang J."/>
            <person name="Huang Y."/>
        </authorList>
    </citation>
    <scope>NUCLEOTIDE SEQUENCE [LARGE SCALE GENOMIC DNA]</scope>
    <source>
        <strain evidence="1 2">AU-G6</strain>
    </source>
</reference>
<accession>A0A263CUU3</accession>